<accession>A0A3M7S5H3</accession>
<dbReference type="Proteomes" id="UP000276133">
    <property type="component" value="Unassembled WGS sequence"/>
</dbReference>
<organism evidence="1 2">
    <name type="scientific">Brachionus plicatilis</name>
    <name type="common">Marine rotifer</name>
    <name type="synonym">Brachionus muelleri</name>
    <dbReference type="NCBI Taxonomy" id="10195"/>
    <lineage>
        <taxon>Eukaryota</taxon>
        <taxon>Metazoa</taxon>
        <taxon>Spiralia</taxon>
        <taxon>Gnathifera</taxon>
        <taxon>Rotifera</taxon>
        <taxon>Eurotatoria</taxon>
        <taxon>Monogononta</taxon>
        <taxon>Pseudotrocha</taxon>
        <taxon>Ploima</taxon>
        <taxon>Brachionidae</taxon>
        <taxon>Brachionus</taxon>
    </lineage>
</organism>
<protein>
    <submittedName>
        <fullName evidence="1">Uncharacterized protein</fullName>
    </submittedName>
</protein>
<comment type="caution">
    <text evidence="1">The sequence shown here is derived from an EMBL/GenBank/DDBJ whole genome shotgun (WGS) entry which is preliminary data.</text>
</comment>
<keyword evidence="2" id="KW-1185">Reference proteome</keyword>
<evidence type="ECO:0000313" key="2">
    <source>
        <dbReference type="Proteomes" id="UP000276133"/>
    </source>
</evidence>
<reference evidence="1 2" key="1">
    <citation type="journal article" date="2018" name="Sci. Rep.">
        <title>Genomic signatures of local adaptation to the degree of environmental predictability in rotifers.</title>
        <authorList>
            <person name="Franch-Gras L."/>
            <person name="Hahn C."/>
            <person name="Garcia-Roger E.M."/>
            <person name="Carmona M.J."/>
            <person name="Serra M."/>
            <person name="Gomez A."/>
        </authorList>
    </citation>
    <scope>NUCLEOTIDE SEQUENCE [LARGE SCALE GENOMIC DNA]</scope>
    <source>
        <strain evidence="1">HYR1</strain>
    </source>
</reference>
<gene>
    <name evidence="1" type="ORF">BpHYR1_046265</name>
</gene>
<dbReference type="EMBL" id="REGN01002020">
    <property type="protein sequence ID" value="RNA30929.1"/>
    <property type="molecule type" value="Genomic_DNA"/>
</dbReference>
<proteinExistence type="predicted"/>
<evidence type="ECO:0000313" key="1">
    <source>
        <dbReference type="EMBL" id="RNA30929.1"/>
    </source>
</evidence>
<sequence>MTCFNINLSNLIQVSVIKIKIIGQALNPRLNRNKILNASKFTNNYSKLGYFKSEWQITSLSTLIIKK</sequence>
<dbReference type="AlphaFoldDB" id="A0A3M7S5H3"/>
<name>A0A3M7S5H3_BRAPC</name>